<evidence type="ECO:0000256" key="2">
    <source>
        <dbReference type="ARBA" id="ARBA00023125"/>
    </source>
</evidence>
<dbReference type="SMART" id="SM00895">
    <property type="entry name" value="FCD"/>
    <property type="match status" value="1"/>
</dbReference>
<evidence type="ECO:0000256" key="3">
    <source>
        <dbReference type="ARBA" id="ARBA00023163"/>
    </source>
</evidence>
<accession>A0A5S4GLJ4</accession>
<dbReference type="InterPro" id="IPR011711">
    <property type="entry name" value="GntR_C"/>
</dbReference>
<proteinExistence type="predicted"/>
<dbReference type="AlphaFoldDB" id="A0A5S4GLJ4"/>
<dbReference type="SUPFAM" id="SSF46785">
    <property type="entry name" value="Winged helix' DNA-binding domain"/>
    <property type="match status" value="1"/>
</dbReference>
<dbReference type="SMART" id="SM00345">
    <property type="entry name" value="HTH_GNTR"/>
    <property type="match status" value="1"/>
</dbReference>
<dbReference type="InterPro" id="IPR036388">
    <property type="entry name" value="WH-like_DNA-bd_sf"/>
</dbReference>
<keyword evidence="6" id="KW-1185">Reference proteome</keyword>
<sequence>MDEPLPPRDDAPAITLPGNRPIADELYEYLRQAIIRGELPEGMRVVEGDIAARANVSRTPAGQALRRLQSDGLLRASQHGLLVNELSADELSETCTVRDALEALAARLAASTRTDLDIALMEELTERFEAAMGGDVSEIVELNHAFHDAVWDAARNSSLRRFLQQTRSLIERLNSTTLSSEARQKQALEEHRAILAAIAARDADTAESVTLQHFHKATAIRILSKRVHARSNPTAG</sequence>
<dbReference type="Gene3D" id="1.10.10.10">
    <property type="entry name" value="Winged helix-like DNA-binding domain superfamily/Winged helix DNA-binding domain"/>
    <property type="match status" value="1"/>
</dbReference>
<dbReference type="PROSITE" id="PS50949">
    <property type="entry name" value="HTH_GNTR"/>
    <property type="match status" value="1"/>
</dbReference>
<dbReference type="InterPro" id="IPR000524">
    <property type="entry name" value="Tscrpt_reg_HTH_GntR"/>
</dbReference>
<dbReference type="InterPro" id="IPR008920">
    <property type="entry name" value="TF_FadR/GntR_C"/>
</dbReference>
<organism evidence="5 6">
    <name type="scientific">Nonomuraea zeae</name>
    <dbReference type="NCBI Taxonomy" id="1642303"/>
    <lineage>
        <taxon>Bacteria</taxon>
        <taxon>Bacillati</taxon>
        <taxon>Actinomycetota</taxon>
        <taxon>Actinomycetes</taxon>
        <taxon>Streptosporangiales</taxon>
        <taxon>Streptosporangiaceae</taxon>
        <taxon>Nonomuraea</taxon>
    </lineage>
</organism>
<evidence type="ECO:0000256" key="1">
    <source>
        <dbReference type="ARBA" id="ARBA00023015"/>
    </source>
</evidence>
<keyword evidence="1" id="KW-0805">Transcription regulation</keyword>
<evidence type="ECO:0000313" key="6">
    <source>
        <dbReference type="Proteomes" id="UP000306628"/>
    </source>
</evidence>
<dbReference type="PANTHER" id="PTHR43537:SF49">
    <property type="entry name" value="TRANSCRIPTIONAL REGULATORY PROTEIN"/>
    <property type="match status" value="1"/>
</dbReference>
<dbReference type="Pfam" id="PF00392">
    <property type="entry name" value="GntR"/>
    <property type="match status" value="1"/>
</dbReference>
<dbReference type="Gene3D" id="1.20.120.530">
    <property type="entry name" value="GntR ligand-binding domain-like"/>
    <property type="match status" value="1"/>
</dbReference>
<protein>
    <submittedName>
        <fullName evidence="5">GntR family transcriptional regulator</fullName>
    </submittedName>
</protein>
<dbReference type="Proteomes" id="UP000306628">
    <property type="component" value="Unassembled WGS sequence"/>
</dbReference>
<name>A0A5S4GLJ4_9ACTN</name>
<evidence type="ECO:0000313" key="5">
    <source>
        <dbReference type="EMBL" id="TMR33642.1"/>
    </source>
</evidence>
<dbReference type="PANTHER" id="PTHR43537">
    <property type="entry name" value="TRANSCRIPTIONAL REGULATOR, GNTR FAMILY"/>
    <property type="match status" value="1"/>
</dbReference>
<keyword evidence="2" id="KW-0238">DNA-binding</keyword>
<feature type="domain" description="HTH gntR-type" evidence="4">
    <location>
        <begin position="20"/>
        <end position="86"/>
    </location>
</feature>
<dbReference type="RefSeq" id="WP_138691120.1">
    <property type="nucleotide sequence ID" value="NZ_JBHSAZ010000026.1"/>
</dbReference>
<dbReference type="GO" id="GO:0003677">
    <property type="term" value="F:DNA binding"/>
    <property type="evidence" value="ECO:0007669"/>
    <property type="project" value="UniProtKB-KW"/>
</dbReference>
<keyword evidence="3" id="KW-0804">Transcription</keyword>
<dbReference type="InterPro" id="IPR036390">
    <property type="entry name" value="WH_DNA-bd_sf"/>
</dbReference>
<dbReference type="SUPFAM" id="SSF48008">
    <property type="entry name" value="GntR ligand-binding domain-like"/>
    <property type="match status" value="1"/>
</dbReference>
<reference evidence="5 6" key="1">
    <citation type="submission" date="2019-05" db="EMBL/GenBank/DDBJ databases">
        <title>Draft genome sequence of Nonomuraea zeae DSM 100528.</title>
        <authorList>
            <person name="Saricaoglu S."/>
            <person name="Isik K."/>
        </authorList>
    </citation>
    <scope>NUCLEOTIDE SEQUENCE [LARGE SCALE GENOMIC DNA]</scope>
    <source>
        <strain evidence="5 6">DSM 100528</strain>
    </source>
</reference>
<comment type="caution">
    <text evidence="5">The sequence shown here is derived from an EMBL/GenBank/DDBJ whole genome shotgun (WGS) entry which is preliminary data.</text>
</comment>
<dbReference type="Pfam" id="PF07729">
    <property type="entry name" value="FCD"/>
    <property type="match status" value="1"/>
</dbReference>
<dbReference type="OrthoDB" id="5243844at2"/>
<gene>
    <name evidence="5" type="ORF">ETD85_19270</name>
</gene>
<dbReference type="GO" id="GO:0003700">
    <property type="term" value="F:DNA-binding transcription factor activity"/>
    <property type="evidence" value="ECO:0007669"/>
    <property type="project" value="InterPro"/>
</dbReference>
<evidence type="ECO:0000259" key="4">
    <source>
        <dbReference type="PROSITE" id="PS50949"/>
    </source>
</evidence>
<dbReference type="EMBL" id="VCKX01000054">
    <property type="protein sequence ID" value="TMR33642.1"/>
    <property type="molecule type" value="Genomic_DNA"/>
</dbReference>